<evidence type="ECO:0000256" key="6">
    <source>
        <dbReference type="ARBA" id="ARBA00029833"/>
    </source>
</evidence>
<dbReference type="GO" id="GO:0061651">
    <property type="term" value="F:Atg12 conjugating enzyme activity"/>
    <property type="evidence" value="ECO:0007669"/>
    <property type="project" value="TreeGrafter"/>
</dbReference>
<evidence type="ECO:0000256" key="4">
    <source>
        <dbReference type="ARBA" id="ARBA00022786"/>
    </source>
</evidence>
<dbReference type="GO" id="GO:0005829">
    <property type="term" value="C:cytosol"/>
    <property type="evidence" value="ECO:0007669"/>
    <property type="project" value="TreeGrafter"/>
</dbReference>
<keyword evidence="4" id="KW-0833">Ubl conjugation pathway</keyword>
<dbReference type="STRING" id="137246.A0A401S546"/>
<evidence type="ECO:0000313" key="7">
    <source>
        <dbReference type="EMBL" id="GCC25523.1"/>
    </source>
</evidence>
<comment type="similarity">
    <text evidence="1">Belongs to the ATG10 family.</text>
</comment>
<evidence type="ECO:0000256" key="3">
    <source>
        <dbReference type="ARBA" id="ARBA00022679"/>
    </source>
</evidence>
<gene>
    <name evidence="7" type="ORF">chiPu_0003934</name>
</gene>
<dbReference type="Proteomes" id="UP000287033">
    <property type="component" value="Unassembled WGS sequence"/>
</dbReference>
<dbReference type="GO" id="GO:0032446">
    <property type="term" value="P:protein modification by small protein conjugation"/>
    <property type="evidence" value="ECO:0007669"/>
    <property type="project" value="TreeGrafter"/>
</dbReference>
<dbReference type="EMBL" id="BEZZ01000089">
    <property type="protein sequence ID" value="GCC25523.1"/>
    <property type="molecule type" value="Genomic_DNA"/>
</dbReference>
<evidence type="ECO:0000256" key="5">
    <source>
        <dbReference type="ARBA" id="ARBA00023006"/>
    </source>
</evidence>
<evidence type="ECO:0000313" key="8">
    <source>
        <dbReference type="Proteomes" id="UP000287033"/>
    </source>
</evidence>
<dbReference type="Gene3D" id="3.30.1460.50">
    <property type="match status" value="1"/>
</dbReference>
<dbReference type="AlphaFoldDB" id="A0A401S546"/>
<proteinExistence type="inferred from homology"/>
<sequence>MSCVEMSHTFNRNENICLGEEQFQKFCKLFIKHSDEICNGWEWRQKELNEGYMVKVHLRSKISLNSLFVEDHCFQDLQGHEVDDKEKLSVKNVSSDIEEAQVTTSQLIRYEYHVVYSSSYQAPVLYFRACYSDGKPLTLEEIWENVHDCYKERLFQGPWDTITQQGGYTVCSIRTGIWCVRLGRVYGVLEQGGYTVSSITAGIPCARSRQVCRVLDHDGYTVCSIRAVIPCARLPRAYDVLD</sequence>
<dbReference type="PANTHER" id="PTHR14957">
    <property type="entry name" value="UBIQUITIN-LIKE-CONJUGATING ENZYME ATG10"/>
    <property type="match status" value="1"/>
</dbReference>
<comment type="caution">
    <text evidence="7">The sequence shown here is derived from an EMBL/GenBank/DDBJ whole genome shotgun (WGS) entry which is preliminary data.</text>
</comment>
<dbReference type="OrthoDB" id="4089664at2759"/>
<dbReference type="InterPro" id="IPR007135">
    <property type="entry name" value="Atg3/Atg10"/>
</dbReference>
<keyword evidence="5" id="KW-0072">Autophagy</keyword>
<organism evidence="7 8">
    <name type="scientific">Chiloscyllium punctatum</name>
    <name type="common">Brownbanded bambooshark</name>
    <name type="synonym">Hemiscyllium punctatum</name>
    <dbReference type="NCBI Taxonomy" id="137246"/>
    <lineage>
        <taxon>Eukaryota</taxon>
        <taxon>Metazoa</taxon>
        <taxon>Chordata</taxon>
        <taxon>Craniata</taxon>
        <taxon>Vertebrata</taxon>
        <taxon>Chondrichthyes</taxon>
        <taxon>Elasmobranchii</taxon>
        <taxon>Galeomorphii</taxon>
        <taxon>Galeoidea</taxon>
        <taxon>Orectolobiformes</taxon>
        <taxon>Hemiscylliidae</taxon>
        <taxon>Chiloscyllium</taxon>
    </lineage>
</organism>
<dbReference type="GO" id="GO:0000045">
    <property type="term" value="P:autophagosome assembly"/>
    <property type="evidence" value="ECO:0007669"/>
    <property type="project" value="TreeGrafter"/>
</dbReference>
<protein>
    <recommendedName>
        <fullName evidence="2">Ubiquitin-like-conjugating enzyme ATG10</fullName>
    </recommendedName>
    <alternativeName>
        <fullName evidence="6">Autophagy-related protein 10</fullName>
    </alternativeName>
</protein>
<dbReference type="GO" id="GO:0000422">
    <property type="term" value="P:autophagy of mitochondrion"/>
    <property type="evidence" value="ECO:0007669"/>
    <property type="project" value="TreeGrafter"/>
</dbReference>
<dbReference type="Pfam" id="PF03987">
    <property type="entry name" value="Autophagy_act_C"/>
    <property type="match status" value="1"/>
</dbReference>
<reference evidence="7 8" key="1">
    <citation type="journal article" date="2018" name="Nat. Ecol. Evol.">
        <title>Shark genomes provide insights into elasmobranch evolution and the origin of vertebrates.</title>
        <authorList>
            <person name="Hara Y"/>
            <person name="Yamaguchi K"/>
            <person name="Onimaru K"/>
            <person name="Kadota M"/>
            <person name="Koyanagi M"/>
            <person name="Keeley SD"/>
            <person name="Tatsumi K"/>
            <person name="Tanaka K"/>
            <person name="Motone F"/>
            <person name="Kageyama Y"/>
            <person name="Nozu R"/>
            <person name="Adachi N"/>
            <person name="Nishimura O"/>
            <person name="Nakagawa R"/>
            <person name="Tanegashima C"/>
            <person name="Kiyatake I"/>
            <person name="Matsumoto R"/>
            <person name="Murakumo K"/>
            <person name="Nishida K"/>
            <person name="Terakita A"/>
            <person name="Kuratani S"/>
            <person name="Sato K"/>
            <person name="Hyodo S Kuraku.S."/>
        </authorList>
    </citation>
    <scope>NUCLEOTIDE SEQUENCE [LARGE SCALE GENOMIC DNA]</scope>
</reference>
<accession>A0A401S546</accession>
<evidence type="ECO:0000256" key="1">
    <source>
        <dbReference type="ARBA" id="ARBA00005696"/>
    </source>
</evidence>
<evidence type="ECO:0000256" key="2">
    <source>
        <dbReference type="ARBA" id="ARBA00021099"/>
    </source>
</evidence>
<name>A0A401S546_CHIPU</name>
<keyword evidence="3" id="KW-0808">Transferase</keyword>
<dbReference type="PANTHER" id="PTHR14957:SF1">
    <property type="entry name" value="UBIQUITIN-LIKE-CONJUGATING ENZYME ATG10"/>
    <property type="match status" value="1"/>
</dbReference>
<keyword evidence="8" id="KW-1185">Reference proteome</keyword>